<feature type="chain" id="PRO_5002258772" description="Bifunctional inhibitor/plant lipid transfer protein/seed storage helical domain-containing protein" evidence="3">
    <location>
        <begin position="30"/>
        <end position="104"/>
    </location>
</feature>
<keyword evidence="2" id="KW-0446">Lipid-binding</keyword>
<sequence>MVKVMWVSVLALVAALLLVTVEKIPVAEGVTCSVTELSPCLAAFMSSSPPSASCCAKLREQKPCLCGYMRNPSLRQYVTSPNAKKASLQQLQGCFPKLLIMINK</sequence>
<reference evidence="5 6" key="1">
    <citation type="journal article" date="2014" name="Genome Biol.">
        <title>Transcriptome and methylome profiling reveals relics of genome dominance in the mesopolyploid Brassica oleracea.</title>
        <authorList>
            <person name="Parkin I.A."/>
            <person name="Koh C."/>
            <person name="Tang H."/>
            <person name="Robinson S.J."/>
            <person name="Kagale S."/>
            <person name="Clarke W.E."/>
            <person name="Town C.D."/>
            <person name="Nixon J."/>
            <person name="Krishnakumar V."/>
            <person name="Bidwell S.L."/>
            <person name="Denoeud F."/>
            <person name="Belcram H."/>
            <person name="Links M.G."/>
            <person name="Just J."/>
            <person name="Clarke C."/>
            <person name="Bender T."/>
            <person name="Huebert T."/>
            <person name="Mason A.S."/>
            <person name="Pires J.C."/>
            <person name="Barker G."/>
            <person name="Moore J."/>
            <person name="Walley P.G."/>
            <person name="Manoli S."/>
            <person name="Batley J."/>
            <person name="Edwards D."/>
            <person name="Nelson M.N."/>
            <person name="Wang X."/>
            <person name="Paterson A.H."/>
            <person name="King G."/>
            <person name="Bancroft I."/>
            <person name="Chalhoub B."/>
            <person name="Sharpe A.G."/>
        </authorList>
    </citation>
    <scope>NUCLEOTIDE SEQUENCE</scope>
    <source>
        <strain evidence="5 6">cv. TO1000</strain>
    </source>
</reference>
<keyword evidence="3" id="KW-0732">Signal</keyword>
<dbReference type="InterPro" id="IPR033872">
    <property type="entry name" value="nsLTP2"/>
</dbReference>
<evidence type="ECO:0000259" key="4">
    <source>
        <dbReference type="Pfam" id="PF14368"/>
    </source>
</evidence>
<dbReference type="SUPFAM" id="SSF47699">
    <property type="entry name" value="Bifunctional inhibitor/lipid-transfer protein/seed storage 2S albumin"/>
    <property type="match status" value="1"/>
</dbReference>
<dbReference type="STRING" id="109376.A0A0D3CFQ1"/>
<evidence type="ECO:0000313" key="5">
    <source>
        <dbReference type="EnsemblPlants" id="Bo5g072820.1"/>
    </source>
</evidence>
<dbReference type="InterPro" id="IPR036312">
    <property type="entry name" value="Bifun_inhib/LTP/seed_sf"/>
</dbReference>
<dbReference type="PANTHER" id="PTHR33214:SF45">
    <property type="entry name" value="BIFUNCTIONAL INHIBITOR_LIPID-TRANSFER PROTEIN_SEED STORAGE 2S ALBUMIN SUPERFAMILY PROTEIN"/>
    <property type="match status" value="1"/>
</dbReference>
<dbReference type="OMA" id="PSTICCQ"/>
<dbReference type="PANTHER" id="PTHR33214">
    <property type="entry name" value="BIFUNCTIONAL INHIBITOR/LIPID-TRANSFER PROTEIN/SEED STORAGE 2S ALBUMIN SUPERFAMILY PROTEIN"/>
    <property type="match status" value="1"/>
</dbReference>
<organism evidence="5 6">
    <name type="scientific">Brassica oleracea var. oleracea</name>
    <dbReference type="NCBI Taxonomy" id="109376"/>
    <lineage>
        <taxon>Eukaryota</taxon>
        <taxon>Viridiplantae</taxon>
        <taxon>Streptophyta</taxon>
        <taxon>Embryophyta</taxon>
        <taxon>Tracheophyta</taxon>
        <taxon>Spermatophyta</taxon>
        <taxon>Magnoliopsida</taxon>
        <taxon>eudicotyledons</taxon>
        <taxon>Gunneridae</taxon>
        <taxon>Pentapetalae</taxon>
        <taxon>rosids</taxon>
        <taxon>malvids</taxon>
        <taxon>Brassicales</taxon>
        <taxon>Brassicaceae</taxon>
        <taxon>Brassiceae</taxon>
        <taxon>Brassica</taxon>
    </lineage>
</organism>
<dbReference type="HOGENOM" id="CLU_158223_2_0_1"/>
<dbReference type="Proteomes" id="UP000032141">
    <property type="component" value="Chromosome C5"/>
</dbReference>
<dbReference type="Pfam" id="PF14368">
    <property type="entry name" value="LTP_2"/>
    <property type="match status" value="1"/>
</dbReference>
<dbReference type="GO" id="GO:0008289">
    <property type="term" value="F:lipid binding"/>
    <property type="evidence" value="ECO:0007669"/>
    <property type="project" value="UniProtKB-KW"/>
</dbReference>
<dbReference type="AlphaFoldDB" id="A0A0D3CFQ1"/>
<keyword evidence="1" id="KW-0813">Transport</keyword>
<dbReference type="GO" id="GO:0006869">
    <property type="term" value="P:lipid transport"/>
    <property type="evidence" value="ECO:0007669"/>
    <property type="project" value="InterPro"/>
</dbReference>
<dbReference type="eggNOG" id="ENOG502S3N0">
    <property type="taxonomic scope" value="Eukaryota"/>
</dbReference>
<dbReference type="Gene3D" id="1.10.110.10">
    <property type="entry name" value="Plant lipid-transfer and hydrophobic proteins"/>
    <property type="match status" value="1"/>
</dbReference>
<evidence type="ECO:0000256" key="1">
    <source>
        <dbReference type="ARBA" id="ARBA00022448"/>
    </source>
</evidence>
<dbReference type="Gramene" id="Bo5g072820.1">
    <property type="protein sequence ID" value="Bo5g072820.1"/>
    <property type="gene ID" value="Bo5g072820"/>
</dbReference>
<dbReference type="InterPro" id="IPR016140">
    <property type="entry name" value="Bifunc_inhib/LTP/seed_store"/>
</dbReference>
<protein>
    <recommendedName>
        <fullName evidence="4">Bifunctional inhibitor/plant lipid transfer protein/seed storage helical domain-containing protein</fullName>
    </recommendedName>
</protein>
<reference evidence="5" key="2">
    <citation type="submission" date="2015-03" db="UniProtKB">
        <authorList>
            <consortium name="EnsemblPlants"/>
        </authorList>
    </citation>
    <scope>IDENTIFICATION</scope>
</reference>
<proteinExistence type="predicted"/>
<feature type="domain" description="Bifunctional inhibitor/plant lipid transfer protein/seed storage helical" evidence="4">
    <location>
        <begin position="18"/>
        <end position="80"/>
    </location>
</feature>
<name>A0A0D3CFQ1_BRAOL</name>
<evidence type="ECO:0000313" key="6">
    <source>
        <dbReference type="Proteomes" id="UP000032141"/>
    </source>
</evidence>
<evidence type="ECO:0000256" key="2">
    <source>
        <dbReference type="ARBA" id="ARBA00023121"/>
    </source>
</evidence>
<feature type="signal peptide" evidence="3">
    <location>
        <begin position="1"/>
        <end position="29"/>
    </location>
</feature>
<accession>A0A0D3CFQ1</accession>
<keyword evidence="6" id="KW-1185">Reference proteome</keyword>
<dbReference type="EnsemblPlants" id="Bo5g072820.1">
    <property type="protein sequence ID" value="Bo5g072820.1"/>
    <property type="gene ID" value="Bo5g072820"/>
</dbReference>
<evidence type="ECO:0000256" key="3">
    <source>
        <dbReference type="SAM" id="SignalP"/>
    </source>
</evidence>